<evidence type="ECO:0000313" key="2">
    <source>
        <dbReference type="Proteomes" id="UP000299102"/>
    </source>
</evidence>
<reference evidence="1 2" key="1">
    <citation type="journal article" date="2019" name="Commun. Biol.">
        <title>The bagworm genome reveals a unique fibroin gene that provides high tensile strength.</title>
        <authorList>
            <person name="Kono N."/>
            <person name="Nakamura H."/>
            <person name="Ohtoshi R."/>
            <person name="Tomita M."/>
            <person name="Numata K."/>
            <person name="Arakawa K."/>
        </authorList>
    </citation>
    <scope>NUCLEOTIDE SEQUENCE [LARGE SCALE GENOMIC DNA]</scope>
</reference>
<evidence type="ECO:0000313" key="1">
    <source>
        <dbReference type="EMBL" id="GBP12970.1"/>
    </source>
</evidence>
<dbReference type="EMBL" id="BGZK01000054">
    <property type="protein sequence ID" value="GBP12970.1"/>
    <property type="molecule type" value="Genomic_DNA"/>
</dbReference>
<keyword evidence="2" id="KW-1185">Reference proteome</keyword>
<dbReference type="AlphaFoldDB" id="A0A4C1THC7"/>
<protein>
    <submittedName>
        <fullName evidence="1">Uncharacterized protein</fullName>
    </submittedName>
</protein>
<comment type="caution">
    <text evidence="1">The sequence shown here is derived from an EMBL/GenBank/DDBJ whole genome shotgun (WGS) entry which is preliminary data.</text>
</comment>
<proteinExistence type="predicted"/>
<name>A0A4C1THC7_EUMVA</name>
<organism evidence="1 2">
    <name type="scientific">Eumeta variegata</name>
    <name type="common">Bagworm moth</name>
    <name type="synonym">Eumeta japonica</name>
    <dbReference type="NCBI Taxonomy" id="151549"/>
    <lineage>
        <taxon>Eukaryota</taxon>
        <taxon>Metazoa</taxon>
        <taxon>Ecdysozoa</taxon>
        <taxon>Arthropoda</taxon>
        <taxon>Hexapoda</taxon>
        <taxon>Insecta</taxon>
        <taxon>Pterygota</taxon>
        <taxon>Neoptera</taxon>
        <taxon>Endopterygota</taxon>
        <taxon>Lepidoptera</taxon>
        <taxon>Glossata</taxon>
        <taxon>Ditrysia</taxon>
        <taxon>Tineoidea</taxon>
        <taxon>Psychidae</taxon>
        <taxon>Oiketicinae</taxon>
        <taxon>Eumeta</taxon>
    </lineage>
</organism>
<accession>A0A4C1THC7</accession>
<sequence>MAPVPHMVAHTPVDSCSPRRVSSELLAYWVRIARIIAKPGFTPNKLMLVYSEIGRALFIMSLYCQENHQFGSLPPIADEAQARNLRSLRWLVTLTGSPVHRMGGRPTPRHPVYSCHQRTFILEQLSRYEQRDHIQKLETFISISSGEENSPDRGYERLIRGGSGRKNIIREYARHSSLSTLNFTSARVFIWSLRSKSATILVNIPGIARRDSQPSRTEEMLDFGLRRLRLALCAAGGEDNALARGNAERLTLWRLSFDQSLLYHLKKRLNHLATAGFIAKRILAFFYMALVDNDVTGKRKSIFRLRTTCNRNVCGRAGTKAFICVTWLKARTHDSRRAIVPGVTPSMAPSNLQTLLRERQSLLKASRPRDWEKQEK</sequence>
<dbReference type="Proteomes" id="UP000299102">
    <property type="component" value="Unassembled WGS sequence"/>
</dbReference>
<gene>
    <name evidence="1" type="ORF">EVAR_79309_1</name>
</gene>